<feature type="region of interest" description="Disordered" evidence="1">
    <location>
        <begin position="1557"/>
        <end position="1585"/>
    </location>
</feature>
<proteinExistence type="predicted"/>
<feature type="compositionally biased region" description="Low complexity" evidence="1">
    <location>
        <begin position="546"/>
        <end position="557"/>
    </location>
</feature>
<dbReference type="OrthoDB" id="6021232at2759"/>
<name>A0A9Q1CRI1_HOLLE</name>
<evidence type="ECO:0000313" key="2">
    <source>
        <dbReference type="EMBL" id="KAJ8049553.1"/>
    </source>
</evidence>
<evidence type="ECO:0000313" key="3">
    <source>
        <dbReference type="Proteomes" id="UP001152320"/>
    </source>
</evidence>
<organism evidence="2 3">
    <name type="scientific">Holothuria leucospilota</name>
    <name type="common">Black long sea cucumber</name>
    <name type="synonym">Mertensiothuria leucospilota</name>
    <dbReference type="NCBI Taxonomy" id="206669"/>
    <lineage>
        <taxon>Eukaryota</taxon>
        <taxon>Metazoa</taxon>
        <taxon>Echinodermata</taxon>
        <taxon>Eleutherozoa</taxon>
        <taxon>Echinozoa</taxon>
        <taxon>Holothuroidea</taxon>
        <taxon>Aspidochirotacea</taxon>
        <taxon>Aspidochirotida</taxon>
        <taxon>Holothuriidae</taxon>
        <taxon>Holothuria</taxon>
    </lineage>
</organism>
<reference evidence="2" key="1">
    <citation type="submission" date="2021-10" db="EMBL/GenBank/DDBJ databases">
        <title>Tropical sea cucumber genome reveals ecological adaptation and Cuvierian tubules defense mechanism.</title>
        <authorList>
            <person name="Chen T."/>
        </authorList>
    </citation>
    <scope>NUCLEOTIDE SEQUENCE</scope>
    <source>
        <strain evidence="2">Nanhai2018</strain>
        <tissue evidence="2">Muscle</tissue>
    </source>
</reference>
<sequence length="1592" mass="179652">MATSTDETSGDKEAQKLCFMCISPSSKAKIVPFSSKTWSKFLQFVEKWKSLLGEQAQIAKEFIAKQASDSDITTLTLPQHGGFYQACYSRFTDSQRVDRVTKRLKKTPEESASTDPGDGTSVPAKRRLLLSSIGKPASSRNQYVLPEVCILCQKNRTVTCRATRKRRREPLVRCSTVEAEKLQQAARDTNNRELLLKIEDKDCVAIEVKYHDYCYRNFTRYLSKPEAPQQQNDSSYSEAFVKFCSVVQARIIENKEIMRLKRLNEMFIKEIHATRGVDASGYKTGNLKQRLRKRFPQLCFITPHMRSQGDIVYVDDIPTASLIEEKICNAPAQSTTESSDVDKLDLPQQQEPRYLDPLKLRHSYMTALELRKTIQDVKPSMPWPPTARCLNLQTAETVVPDSLYNFLAWTVGASDEPDYENRVAVPSLSTHTKLLSISQDIIALSSKGRKLMPKHMSLAMTVRHISGSAQLIGLLNGLGHTVSNSVVLNHDTALATHLAFRGNDYLPSLIAPDTPATIVWDNNDFGEETLSGRGTTHNTNGIIIQNSDTTGNNNSSTEQPNTKRNCQRSMKPPLSNLATYQGGKKVGPSPCAAQLSLEMIDLPVLQRSMRQDLAYFVTKFNTDKVLPSWTGFNQLLSQVEVFPKSVVGYLPVIDGSPTDMNTVLTILERSVEIADKLKLQTVVIVMDQAIYSKAQIIRWQNAHFMQRLVIRLGAFHTAMSYLGCIGKRFRDGGLQDLLVESEMRIKAYVESLPDDEAASVGQLMADLEKAFPTSKFHELVAGESYHWFQESYNRFINDNRKRHTFDFWSSYIEMVEELLLFLRATREGNWALHLASVRRILPWVFAYDHINYSRYLPVYWLEMSDLEKTHPLIHRQLLQGDFVVRRSEGSFAQVACDQAIEQTANRDSKTKGGMHGFTTSSGAVNRWIWSHHERGLITRECEIMAGKADNGSHTHADLFQSRMKRDKEDVEKIINTTNNMINPFEYEQEELINITSGVVAAQDITHDIRCARQRGDEEFMKFAKERIQTEEADLFEGMKKLKQKTFTDMAKTSKRKVKGKEIALKADRNLLARLVVVGRHRQIDLQHMLTYSLGPLPLSLANPQGSLVKTNKATLLHVIESLPEKPVTEIPVGGVYVIDGMALIQQLDINKLPGERTFHNLALVILRRLVSRANANKSKEIHFVTDTYREISIKNAEREKRAAGGSQLMRIHGQPLPKQWKKFLSNGENKKSLIEFLDETWSKVKTSCLKGVKVFLAHDSMCHSLSPGNEENDPVVKVAESGLSTEQEEADTRMYLHAAHAAKTCGDAIIASPDTDVFIIGTALQSQIPAHLFFHTGRGANLRTIDLKAVHDSIGDDVCQALIGLHCFTGCDSVSSFYGMGKKKAFNLLLKDKQLCDGFKDLGERFIIEPNMLAELEKFVCRLYGQRTVYKVNEARYNMFRLMRKSEMCMPPNQDVLIEHTRRANYQAAIYKRSLQATSDVPSPVGHGWHMKEGELSIHWMNLPPAPDSVMELAYCSGRCNKSKCGDAAICTCLQNNVPCTDSCKCSRNDCANISGEIDLEQDDQDDDDQDFDEQDEDNFDHDGNDVAEIFM</sequence>
<evidence type="ECO:0008006" key="4">
    <source>
        <dbReference type="Google" id="ProtNLM"/>
    </source>
</evidence>
<dbReference type="PANTHER" id="PTHR46704">
    <property type="entry name" value="CXC DOMAIN-CONTAINING PROTEIN-RELATED"/>
    <property type="match status" value="1"/>
</dbReference>
<feature type="region of interest" description="Disordered" evidence="1">
    <location>
        <begin position="103"/>
        <end position="123"/>
    </location>
</feature>
<dbReference type="EMBL" id="JAIZAY010000001">
    <property type="protein sequence ID" value="KAJ8049553.1"/>
    <property type="molecule type" value="Genomic_DNA"/>
</dbReference>
<accession>A0A9Q1CRI1</accession>
<evidence type="ECO:0000256" key="1">
    <source>
        <dbReference type="SAM" id="MobiDB-lite"/>
    </source>
</evidence>
<feature type="compositionally biased region" description="Polar residues" evidence="1">
    <location>
        <begin position="532"/>
        <end position="545"/>
    </location>
</feature>
<feature type="region of interest" description="Disordered" evidence="1">
    <location>
        <begin position="532"/>
        <end position="572"/>
    </location>
</feature>
<dbReference type="PANTHER" id="PTHR46704:SF9">
    <property type="entry name" value="BHLH DOMAIN-CONTAINING PROTEIN"/>
    <property type="match status" value="1"/>
</dbReference>
<dbReference type="Proteomes" id="UP001152320">
    <property type="component" value="Chromosome 1"/>
</dbReference>
<comment type="caution">
    <text evidence="2">The sequence shown here is derived from an EMBL/GenBank/DDBJ whole genome shotgun (WGS) entry which is preliminary data.</text>
</comment>
<keyword evidence="3" id="KW-1185">Reference proteome</keyword>
<protein>
    <recommendedName>
        <fullName evidence="4">Tesmin/TSO1-like CXC domain-containing protein</fullName>
    </recommendedName>
</protein>
<gene>
    <name evidence="2" type="ORF">HOLleu_02339</name>
</gene>
<feature type="compositionally biased region" description="Polar residues" evidence="1">
    <location>
        <begin position="558"/>
        <end position="568"/>
    </location>
</feature>
<feature type="compositionally biased region" description="Acidic residues" evidence="1">
    <location>
        <begin position="1558"/>
        <end position="1580"/>
    </location>
</feature>